<dbReference type="Pfam" id="PF00440">
    <property type="entry name" value="TetR_N"/>
    <property type="match status" value="1"/>
</dbReference>
<evidence type="ECO:0000256" key="1">
    <source>
        <dbReference type="ARBA" id="ARBA00023125"/>
    </source>
</evidence>
<dbReference type="PANTHER" id="PTHR43479">
    <property type="entry name" value="ACREF/ENVCD OPERON REPRESSOR-RELATED"/>
    <property type="match status" value="1"/>
</dbReference>
<evidence type="ECO:0000259" key="3">
    <source>
        <dbReference type="PROSITE" id="PS50977"/>
    </source>
</evidence>
<feature type="domain" description="HTH tetR-type" evidence="3">
    <location>
        <begin position="9"/>
        <end position="69"/>
    </location>
</feature>
<evidence type="ECO:0000256" key="2">
    <source>
        <dbReference type="PROSITE-ProRule" id="PRU00335"/>
    </source>
</evidence>
<dbReference type="EMBL" id="DXGE01000001">
    <property type="protein sequence ID" value="HIW84929.1"/>
    <property type="molecule type" value="Genomic_DNA"/>
</dbReference>
<dbReference type="PROSITE" id="PS50977">
    <property type="entry name" value="HTH_TETR_2"/>
    <property type="match status" value="1"/>
</dbReference>
<keyword evidence="1 2" id="KW-0238">DNA-binding</keyword>
<dbReference type="Proteomes" id="UP000824205">
    <property type="component" value="Unassembled WGS sequence"/>
</dbReference>
<reference evidence="4" key="2">
    <citation type="submission" date="2021-04" db="EMBL/GenBank/DDBJ databases">
        <authorList>
            <person name="Gilroy R."/>
        </authorList>
    </citation>
    <scope>NUCLEOTIDE SEQUENCE</scope>
    <source>
        <strain evidence="4">421</strain>
    </source>
</reference>
<reference evidence="4" key="1">
    <citation type="journal article" date="2021" name="PeerJ">
        <title>Extensive microbial diversity within the chicken gut microbiome revealed by metagenomics and culture.</title>
        <authorList>
            <person name="Gilroy R."/>
            <person name="Ravi A."/>
            <person name="Getino M."/>
            <person name="Pursley I."/>
            <person name="Horton D.L."/>
            <person name="Alikhan N.F."/>
            <person name="Baker D."/>
            <person name="Gharbi K."/>
            <person name="Hall N."/>
            <person name="Watson M."/>
            <person name="Adriaenssens E.M."/>
            <person name="Foster-Nyarko E."/>
            <person name="Jarju S."/>
            <person name="Secka A."/>
            <person name="Antonio M."/>
            <person name="Oren A."/>
            <person name="Chaudhuri R.R."/>
            <person name="La Ragione R."/>
            <person name="Hildebrand F."/>
            <person name="Pallen M.J."/>
        </authorList>
    </citation>
    <scope>NUCLEOTIDE SEQUENCE</scope>
    <source>
        <strain evidence="4">421</strain>
    </source>
</reference>
<dbReference type="InterPro" id="IPR001647">
    <property type="entry name" value="HTH_TetR"/>
</dbReference>
<dbReference type="SUPFAM" id="SSF46689">
    <property type="entry name" value="Homeodomain-like"/>
    <property type="match status" value="1"/>
</dbReference>
<dbReference type="SUPFAM" id="SSF48498">
    <property type="entry name" value="Tetracyclin repressor-like, C-terminal domain"/>
    <property type="match status" value="1"/>
</dbReference>
<dbReference type="PRINTS" id="PR00455">
    <property type="entry name" value="HTHTETR"/>
</dbReference>
<dbReference type="Gene3D" id="1.10.357.10">
    <property type="entry name" value="Tetracycline Repressor, domain 2"/>
    <property type="match status" value="1"/>
</dbReference>
<feature type="DNA-binding region" description="H-T-H motif" evidence="2">
    <location>
        <begin position="32"/>
        <end position="51"/>
    </location>
</feature>
<proteinExistence type="predicted"/>
<dbReference type="InterPro" id="IPR009057">
    <property type="entry name" value="Homeodomain-like_sf"/>
</dbReference>
<accession>A0A9D1UEJ8</accession>
<dbReference type="GO" id="GO:0003677">
    <property type="term" value="F:DNA binding"/>
    <property type="evidence" value="ECO:0007669"/>
    <property type="project" value="UniProtKB-UniRule"/>
</dbReference>
<dbReference type="InterPro" id="IPR050624">
    <property type="entry name" value="HTH-type_Tx_Regulator"/>
</dbReference>
<name>A0A9D1UEJ8_9FIRM</name>
<protein>
    <submittedName>
        <fullName evidence="4">TetR/AcrR family transcriptional regulator</fullName>
    </submittedName>
</protein>
<gene>
    <name evidence="4" type="ORF">IAA48_00370</name>
</gene>
<dbReference type="AlphaFoldDB" id="A0A9D1UEJ8"/>
<comment type="caution">
    <text evidence="4">The sequence shown here is derived from an EMBL/GenBank/DDBJ whole genome shotgun (WGS) entry which is preliminary data.</text>
</comment>
<organism evidence="4 5">
    <name type="scientific">Candidatus Eubacterium faecipullorum</name>
    <dbReference type="NCBI Taxonomy" id="2838571"/>
    <lineage>
        <taxon>Bacteria</taxon>
        <taxon>Bacillati</taxon>
        <taxon>Bacillota</taxon>
        <taxon>Clostridia</taxon>
        <taxon>Eubacteriales</taxon>
        <taxon>Eubacteriaceae</taxon>
        <taxon>Eubacterium</taxon>
    </lineage>
</organism>
<dbReference type="PANTHER" id="PTHR43479:SF11">
    <property type="entry name" value="ACREF_ENVCD OPERON REPRESSOR-RELATED"/>
    <property type="match status" value="1"/>
</dbReference>
<sequence length="201" mass="22483">MGKRQESALQTRKKLLETGEKLISERGFDCVSVEDITNACGVAKGTFYTYFKRKEDIVQELSFRAFGEIAERAKVKNGTFIEKLTDYAVNFSSRIEDSGVKMAQQWTKNVIDPNALPDGEYSKLDYDTKTVADIFAYCVQSGELAEDTPVEACTGLLVSQLYGLMVCWCMSDGEYSLAARTKEFCAFALGPLFGQYLKNNK</sequence>
<evidence type="ECO:0000313" key="4">
    <source>
        <dbReference type="EMBL" id="HIW84929.1"/>
    </source>
</evidence>
<evidence type="ECO:0000313" key="5">
    <source>
        <dbReference type="Proteomes" id="UP000824205"/>
    </source>
</evidence>
<dbReference type="InterPro" id="IPR036271">
    <property type="entry name" value="Tet_transcr_reg_TetR-rel_C_sf"/>
</dbReference>